<dbReference type="CDD" id="cd17916">
    <property type="entry name" value="DEXHc_UvrB"/>
    <property type="match status" value="1"/>
</dbReference>
<dbReference type="GO" id="GO:0005737">
    <property type="term" value="C:cytoplasm"/>
    <property type="evidence" value="ECO:0007669"/>
    <property type="project" value="UniProtKB-SubCell"/>
</dbReference>
<comment type="subunit">
    <text evidence="11 13 14">Forms a heterotetramer with UvrA during the search for lesions. Interacts with UvrC in an incision complex.</text>
</comment>
<dbReference type="EMBL" id="CP002521">
    <property type="protein sequence ID" value="ADX46684.1"/>
    <property type="molecule type" value="Genomic_DNA"/>
</dbReference>
<dbReference type="Pfam" id="PF00271">
    <property type="entry name" value="Helicase_C"/>
    <property type="match status" value="1"/>
</dbReference>
<dbReference type="Pfam" id="PF17757">
    <property type="entry name" value="UvrB_inter"/>
    <property type="match status" value="1"/>
</dbReference>
<dbReference type="KEGG" id="aaa:Acav_2775"/>
<dbReference type="GO" id="GO:0009432">
    <property type="term" value="P:SOS response"/>
    <property type="evidence" value="ECO:0007669"/>
    <property type="project" value="UniProtKB-UniRule"/>
</dbReference>
<dbReference type="PROSITE" id="PS51194">
    <property type="entry name" value="HELICASE_CTER"/>
    <property type="match status" value="1"/>
</dbReference>
<keyword evidence="7 13" id="KW-0067">ATP-binding</keyword>
<dbReference type="HOGENOM" id="CLU_009621_2_1_4"/>
<dbReference type="SMART" id="SM00490">
    <property type="entry name" value="HELICc"/>
    <property type="match status" value="1"/>
</dbReference>
<keyword evidence="3 13" id="KW-0963">Cytoplasm</keyword>
<evidence type="ECO:0000259" key="16">
    <source>
        <dbReference type="PROSITE" id="PS50151"/>
    </source>
</evidence>
<dbReference type="PANTHER" id="PTHR24029:SF0">
    <property type="entry name" value="UVRABC SYSTEM PROTEIN B"/>
    <property type="match status" value="1"/>
</dbReference>
<dbReference type="NCBIfam" id="TIGR00631">
    <property type="entry name" value="uvrb"/>
    <property type="match status" value="1"/>
</dbReference>
<evidence type="ECO:0000256" key="1">
    <source>
        <dbReference type="ARBA" id="ARBA00004496"/>
    </source>
</evidence>
<accession>F0Q3A0</accession>
<dbReference type="Gene3D" id="4.10.860.10">
    <property type="entry name" value="UVR domain"/>
    <property type="match status" value="1"/>
</dbReference>
<dbReference type="InterPro" id="IPR001650">
    <property type="entry name" value="Helicase_C-like"/>
</dbReference>
<dbReference type="PANTHER" id="PTHR24029">
    <property type="entry name" value="UVRABC SYSTEM PROTEIN B"/>
    <property type="match status" value="1"/>
</dbReference>
<evidence type="ECO:0000259" key="18">
    <source>
        <dbReference type="PROSITE" id="PS51194"/>
    </source>
</evidence>
<gene>
    <name evidence="13" type="primary">uvrB</name>
    <name evidence="19" type="ordered locus">Acav_2775</name>
</gene>
<evidence type="ECO:0000256" key="5">
    <source>
        <dbReference type="ARBA" id="ARBA00022763"/>
    </source>
</evidence>
<sequence length="696" mass="79120">MPKPIETMPETRGEGTLVRFPDSPFELYQPYPPAGDQPVAIDQLVEGVQDGEVFQTLLGVTGSGKTFTMANVIARLGRPAIVFAPNKTLAAQLYSEFREFFPNNAVEYFVSYYDYYQPEAYVPQRDLFIEKDSAINEHIEQMRLSATKSVLERRDVVIVATVSAIYGIGAPEDYTKMRFIMRVGDEISQRDVISRLIRMQYTRNEQDFARGTFRVRGDTIDVFPSEHSELAIRIELFDDEIETLSLFDPLTGRVRQKIPRFTIYPSSHYVTPRDKVLAAVETIKLELNERLAQFVAEGKLVEAQRLEQRTRFDLEMLSEVGHCKGIENYTRHLSGAAPGDPPPTLTDYLPPDALMFLDESHQMIGQLAAMFNGDRARKTTLVEYGFRLPSALDNRPLKFEEFERRMRQVVFVSATPADYEKTHSGKVVDQVVRPTGLVDPVVEVRPATHQVDDVLQEIRVRVERSERVLITTLTKRMAEQLTDYLTDNGVKVRYLHSDIDTVERVEIIRDLRLGAFDVLVGINLLREGLDIPEVSLVAILDADKEGFLRAERSLIQTIGRAARNLNGQAILYADRITDSMKKAIGETERRRAKQIAHNEAQGITPRSIVKQVRDLIDGVYSEKTGREAERLEQEALRRAQVEDMSEKDVAREIKRLEKQMLDHARNLEFEQAARVRDQLNRLKAQAFGASGADQAA</sequence>
<evidence type="ECO:0000256" key="11">
    <source>
        <dbReference type="ARBA" id="ARBA00026033"/>
    </source>
</evidence>
<dbReference type="SUPFAM" id="SSF52540">
    <property type="entry name" value="P-loop containing nucleoside triphosphate hydrolases"/>
    <property type="match status" value="2"/>
</dbReference>
<evidence type="ECO:0000313" key="19">
    <source>
        <dbReference type="EMBL" id="ADX46684.1"/>
    </source>
</evidence>
<dbReference type="CDD" id="cd18790">
    <property type="entry name" value="SF2_C_UvrB"/>
    <property type="match status" value="1"/>
</dbReference>
<dbReference type="InterPro" id="IPR041471">
    <property type="entry name" value="UvrB_inter"/>
</dbReference>
<dbReference type="InterPro" id="IPR001943">
    <property type="entry name" value="UVR_dom"/>
</dbReference>
<dbReference type="RefSeq" id="WP_013595178.1">
    <property type="nucleotide sequence ID" value="NC_015138.1"/>
</dbReference>
<dbReference type="SUPFAM" id="SSF46600">
    <property type="entry name" value="C-terminal UvrC-binding domain of UvrB"/>
    <property type="match status" value="1"/>
</dbReference>
<dbReference type="Pfam" id="PF02151">
    <property type="entry name" value="UVR"/>
    <property type="match status" value="1"/>
</dbReference>
<evidence type="ECO:0000256" key="10">
    <source>
        <dbReference type="ARBA" id="ARBA00023236"/>
    </source>
</evidence>
<feature type="domain" description="Helicase C-terminal" evidence="18">
    <location>
        <begin position="450"/>
        <end position="616"/>
    </location>
</feature>
<keyword evidence="15" id="KW-0175">Coiled coil</keyword>
<dbReference type="GO" id="GO:0006289">
    <property type="term" value="P:nucleotide-excision repair"/>
    <property type="evidence" value="ECO:0007669"/>
    <property type="project" value="UniProtKB-UniRule"/>
</dbReference>
<evidence type="ECO:0000256" key="7">
    <source>
        <dbReference type="ARBA" id="ARBA00022840"/>
    </source>
</evidence>
<dbReference type="SMART" id="SM00487">
    <property type="entry name" value="DEXDc"/>
    <property type="match status" value="1"/>
</dbReference>
<evidence type="ECO:0000259" key="17">
    <source>
        <dbReference type="PROSITE" id="PS51192"/>
    </source>
</evidence>
<dbReference type="NCBIfam" id="NF003673">
    <property type="entry name" value="PRK05298.1"/>
    <property type="match status" value="1"/>
</dbReference>
<dbReference type="InterPro" id="IPR014001">
    <property type="entry name" value="Helicase_ATP-bd"/>
</dbReference>
<dbReference type="Proteomes" id="UP000002482">
    <property type="component" value="Chromosome"/>
</dbReference>
<keyword evidence="20" id="KW-1185">Reference proteome</keyword>
<keyword evidence="10 13" id="KW-0742">SOS response</keyword>
<evidence type="ECO:0000256" key="3">
    <source>
        <dbReference type="ARBA" id="ARBA00022490"/>
    </source>
</evidence>
<proteinExistence type="inferred from homology"/>
<comment type="similarity">
    <text evidence="2 13 14">Belongs to the UvrB family.</text>
</comment>
<feature type="coiled-coil region" evidence="15">
    <location>
        <begin position="646"/>
        <end position="673"/>
    </location>
</feature>
<organism evidence="19 20">
    <name type="scientific">Paracidovorax avenae (strain ATCC 19860 / DSM 7227 / CCUG 15838 / JCM 20985 / LMG 2117 / NCPPB 1011)</name>
    <name type="common">Acidovorax avenae</name>
    <dbReference type="NCBI Taxonomy" id="643561"/>
    <lineage>
        <taxon>Bacteria</taxon>
        <taxon>Pseudomonadati</taxon>
        <taxon>Pseudomonadota</taxon>
        <taxon>Betaproteobacteria</taxon>
        <taxon>Burkholderiales</taxon>
        <taxon>Comamonadaceae</taxon>
        <taxon>Paracidovorax</taxon>
    </lineage>
</organism>
<keyword evidence="8 13" id="KW-0267">Excision nuclease</keyword>
<comment type="subcellular location">
    <subcellularLocation>
        <location evidence="1 13 14">Cytoplasm</location>
    </subcellularLocation>
</comment>
<evidence type="ECO:0000256" key="4">
    <source>
        <dbReference type="ARBA" id="ARBA00022741"/>
    </source>
</evidence>
<feature type="binding site" evidence="13">
    <location>
        <begin position="59"/>
        <end position="66"/>
    </location>
    <ligand>
        <name>ATP</name>
        <dbReference type="ChEBI" id="CHEBI:30616"/>
    </ligand>
</feature>
<feature type="domain" description="Helicase ATP-binding" evidence="17">
    <location>
        <begin position="46"/>
        <end position="181"/>
    </location>
</feature>
<dbReference type="GO" id="GO:0009380">
    <property type="term" value="C:excinuclease repair complex"/>
    <property type="evidence" value="ECO:0007669"/>
    <property type="project" value="InterPro"/>
</dbReference>
<evidence type="ECO:0000313" key="20">
    <source>
        <dbReference type="Proteomes" id="UP000002482"/>
    </source>
</evidence>
<evidence type="ECO:0000256" key="15">
    <source>
        <dbReference type="SAM" id="Coils"/>
    </source>
</evidence>
<dbReference type="Pfam" id="PF12344">
    <property type="entry name" value="UvrB"/>
    <property type="match status" value="1"/>
</dbReference>
<evidence type="ECO:0000256" key="6">
    <source>
        <dbReference type="ARBA" id="ARBA00022769"/>
    </source>
</evidence>
<evidence type="ECO:0000256" key="13">
    <source>
        <dbReference type="HAMAP-Rule" id="MF_00204"/>
    </source>
</evidence>
<dbReference type="InterPro" id="IPR024759">
    <property type="entry name" value="UvrB_YAD/RRR_dom"/>
</dbReference>
<dbReference type="HAMAP" id="MF_00204">
    <property type="entry name" value="UvrB"/>
    <property type="match status" value="1"/>
</dbReference>
<keyword evidence="6 13" id="KW-0228">DNA excision</keyword>
<dbReference type="InterPro" id="IPR027417">
    <property type="entry name" value="P-loop_NTPase"/>
</dbReference>
<feature type="domain" description="UVR" evidence="16">
    <location>
        <begin position="650"/>
        <end position="685"/>
    </location>
</feature>
<evidence type="ECO:0000256" key="14">
    <source>
        <dbReference type="RuleBase" id="RU003587"/>
    </source>
</evidence>
<dbReference type="GO" id="GO:0005524">
    <property type="term" value="F:ATP binding"/>
    <property type="evidence" value="ECO:0007669"/>
    <property type="project" value="UniProtKB-UniRule"/>
</dbReference>
<feature type="short sequence motif" description="Beta-hairpin" evidence="13">
    <location>
        <begin position="112"/>
        <end position="135"/>
    </location>
</feature>
<dbReference type="InterPro" id="IPR006935">
    <property type="entry name" value="Helicase/UvrB_N"/>
</dbReference>
<dbReference type="PROSITE" id="PS50151">
    <property type="entry name" value="UVR"/>
    <property type="match status" value="1"/>
</dbReference>
<evidence type="ECO:0000256" key="9">
    <source>
        <dbReference type="ARBA" id="ARBA00023204"/>
    </source>
</evidence>
<dbReference type="Pfam" id="PF04851">
    <property type="entry name" value="ResIII"/>
    <property type="match status" value="1"/>
</dbReference>
<dbReference type="GO" id="GO:0016887">
    <property type="term" value="F:ATP hydrolysis activity"/>
    <property type="evidence" value="ECO:0007669"/>
    <property type="project" value="InterPro"/>
</dbReference>
<keyword evidence="9 13" id="KW-0234">DNA repair</keyword>
<keyword evidence="4 13" id="KW-0547">Nucleotide-binding</keyword>
<evidence type="ECO:0000256" key="8">
    <source>
        <dbReference type="ARBA" id="ARBA00022881"/>
    </source>
</evidence>
<dbReference type="GO" id="GO:0003677">
    <property type="term" value="F:DNA binding"/>
    <property type="evidence" value="ECO:0007669"/>
    <property type="project" value="UniProtKB-UniRule"/>
</dbReference>
<name>F0Q3A0_PARA1</name>
<protein>
    <recommendedName>
        <fullName evidence="12 13">UvrABC system protein B</fullName>
        <shortName evidence="13">Protein UvrB</shortName>
    </recommendedName>
    <alternativeName>
        <fullName evidence="13">Excinuclease ABC subunit B</fullName>
    </alternativeName>
</protein>
<comment type="domain">
    <text evidence="13">The beta-hairpin motif is involved in DNA binding.</text>
</comment>
<dbReference type="InterPro" id="IPR036876">
    <property type="entry name" value="UVR_dom_sf"/>
</dbReference>
<dbReference type="PROSITE" id="PS51192">
    <property type="entry name" value="HELICASE_ATP_BIND_1"/>
    <property type="match status" value="1"/>
</dbReference>
<dbReference type="Gene3D" id="3.40.50.300">
    <property type="entry name" value="P-loop containing nucleotide triphosphate hydrolases"/>
    <property type="match status" value="3"/>
</dbReference>
<dbReference type="GO" id="GO:0009381">
    <property type="term" value="F:excinuclease ABC activity"/>
    <property type="evidence" value="ECO:0007669"/>
    <property type="project" value="UniProtKB-UniRule"/>
</dbReference>
<comment type="function">
    <text evidence="13">The UvrABC repair system catalyzes the recognition and processing of DNA lesions. A damage recognition complex composed of 2 UvrA and 2 UvrB subunits scans DNA for abnormalities. Upon binding of the UvrA(2)B(2) complex to a putative damaged site, the DNA wraps around one UvrB monomer. DNA wrap is dependent on ATP binding by UvrB and probably causes local melting of the DNA helix, facilitating insertion of UvrB beta-hairpin between the DNA strands. Then UvrB probes one DNA strand for the presence of a lesion. If a lesion is found the UvrA subunits dissociate and the UvrB-DNA preincision complex is formed. This complex is subsequently bound by UvrC and the second UvrB is released. If no lesion is found, the DNA wraps around the other UvrB subunit that will check the other stand for damage.</text>
</comment>
<dbReference type="GeneID" id="34236735"/>
<keyword evidence="5 13" id="KW-0227">DNA damage</keyword>
<evidence type="ECO:0000256" key="2">
    <source>
        <dbReference type="ARBA" id="ARBA00008533"/>
    </source>
</evidence>
<reference evidence="19" key="1">
    <citation type="submission" date="2011-02" db="EMBL/GenBank/DDBJ databases">
        <title>Complete sequence of Acidovorax avenae subsp. avenae ATCC 19860.</title>
        <authorList>
            <consortium name="US DOE Joint Genome Institute"/>
            <person name="Lucas S."/>
            <person name="Copeland A."/>
            <person name="Lapidus A."/>
            <person name="Cheng J.-F."/>
            <person name="Goodwin L."/>
            <person name="Pitluck S."/>
            <person name="Chertkov O."/>
            <person name="Held B."/>
            <person name="Detter J.C."/>
            <person name="Han C."/>
            <person name="Tapia R."/>
            <person name="Land M."/>
            <person name="Hauser L."/>
            <person name="Kyrpides N."/>
            <person name="Ivanova N."/>
            <person name="Ovchinnikova G."/>
            <person name="Pagani I."/>
            <person name="Gordon S."/>
            <person name="Woyke T."/>
        </authorList>
    </citation>
    <scope>NUCLEOTIDE SEQUENCE</scope>
    <source>
        <strain evidence="19">ATCC 19860</strain>
    </source>
</reference>
<dbReference type="AlphaFoldDB" id="F0Q3A0"/>
<dbReference type="InterPro" id="IPR004807">
    <property type="entry name" value="UvrB"/>
</dbReference>
<evidence type="ECO:0000256" key="12">
    <source>
        <dbReference type="ARBA" id="ARBA00029504"/>
    </source>
</evidence>
<dbReference type="OrthoDB" id="9806651at2"/>